<dbReference type="EMBL" id="PGCI01000910">
    <property type="protein sequence ID" value="PLW11761.1"/>
    <property type="molecule type" value="Genomic_DNA"/>
</dbReference>
<proteinExistence type="predicted"/>
<dbReference type="Proteomes" id="UP000235392">
    <property type="component" value="Unassembled WGS sequence"/>
</dbReference>
<dbReference type="PANTHER" id="PTHR33246">
    <property type="entry name" value="CCHC-TYPE DOMAIN-CONTAINING PROTEIN"/>
    <property type="match status" value="1"/>
</dbReference>
<dbReference type="AlphaFoldDB" id="A0A2N5SET4"/>
<comment type="caution">
    <text evidence="1">The sequence shown here is derived from an EMBL/GenBank/DDBJ whole genome shotgun (WGS) entry which is preliminary data.</text>
</comment>
<accession>A0A2N5SET4</accession>
<gene>
    <name evidence="1" type="ORF">PCASD_21561</name>
</gene>
<reference evidence="1 2" key="1">
    <citation type="submission" date="2017-11" db="EMBL/GenBank/DDBJ databases">
        <title>De novo assembly and phasing of dikaryotic genomes from two isolates of Puccinia coronata f. sp. avenae, the causal agent of oat crown rust.</title>
        <authorList>
            <person name="Miller M.E."/>
            <person name="Zhang Y."/>
            <person name="Omidvar V."/>
            <person name="Sperschneider J."/>
            <person name="Schwessinger B."/>
            <person name="Raley C."/>
            <person name="Palmer J.M."/>
            <person name="Garnica D."/>
            <person name="Upadhyaya N."/>
            <person name="Rathjen J."/>
            <person name="Taylor J.M."/>
            <person name="Park R.F."/>
            <person name="Dodds P.N."/>
            <person name="Hirsch C.D."/>
            <person name="Kianian S.F."/>
            <person name="Figueroa M."/>
        </authorList>
    </citation>
    <scope>NUCLEOTIDE SEQUENCE [LARGE SCALE GENOMIC DNA]</scope>
    <source>
        <strain evidence="1">12SD80</strain>
    </source>
</reference>
<protein>
    <submittedName>
        <fullName evidence="1">Uncharacterized protein</fullName>
    </submittedName>
</protein>
<dbReference type="PANTHER" id="PTHR33246:SF51">
    <property type="entry name" value="MYB_SANT-LIKE DOMAIN-CONTAINING PROTEIN"/>
    <property type="match status" value="1"/>
</dbReference>
<name>A0A2N5SET4_9BASI</name>
<evidence type="ECO:0000313" key="1">
    <source>
        <dbReference type="EMBL" id="PLW11761.1"/>
    </source>
</evidence>
<evidence type="ECO:0000313" key="2">
    <source>
        <dbReference type="Proteomes" id="UP000235392"/>
    </source>
</evidence>
<sequence>MITKYLVRNKHIPAKTSVSHLFFLASPKEFLVSINQELVKSDLIPTGKDGYNKPPLLEDIMEVAKDEVRAQSINAFEAGSNFSAANKEMQKNLDLKKEDGKKREKMLEEYPKEPLQAKIKSMAKAIETLTNKLNAPAKAEYSPGNEAPSGCLYEPRLCSYCH</sequence>
<organism evidence="1 2">
    <name type="scientific">Puccinia coronata f. sp. avenae</name>
    <dbReference type="NCBI Taxonomy" id="200324"/>
    <lineage>
        <taxon>Eukaryota</taxon>
        <taxon>Fungi</taxon>
        <taxon>Dikarya</taxon>
        <taxon>Basidiomycota</taxon>
        <taxon>Pucciniomycotina</taxon>
        <taxon>Pucciniomycetes</taxon>
        <taxon>Pucciniales</taxon>
        <taxon>Pucciniaceae</taxon>
        <taxon>Puccinia</taxon>
    </lineage>
</organism>